<name>A0A5M8PIV1_9LECA</name>
<evidence type="ECO:0008006" key="3">
    <source>
        <dbReference type="Google" id="ProtNLM"/>
    </source>
</evidence>
<evidence type="ECO:0000313" key="2">
    <source>
        <dbReference type="Proteomes" id="UP000324767"/>
    </source>
</evidence>
<evidence type="ECO:0000313" key="1">
    <source>
        <dbReference type="EMBL" id="KAA6408840.1"/>
    </source>
</evidence>
<sequence length="227" mass="25837">MSVYGSTREQDIKELIQRLKKIYKFRDLGQLQYFLDIYIIHNIDNRRIYICQDSYVDKRIKHYKIDTSSKPPSTPVSHNQDLIKYESEAHTERIRMYQKKVGSISYPANITHPDIAKTASKLAEFLVNPVPEHEKAADHCLQYLATTKFPAIEYTALGDGELTAQVPNEELQIFKNTANASFANGADCRSAEGYTFKLFGGCIDWAVQKQATVSTSTTEAELLTLLF</sequence>
<organism evidence="1 2">
    <name type="scientific">Lasallia pustulata</name>
    <dbReference type="NCBI Taxonomy" id="136370"/>
    <lineage>
        <taxon>Eukaryota</taxon>
        <taxon>Fungi</taxon>
        <taxon>Dikarya</taxon>
        <taxon>Ascomycota</taxon>
        <taxon>Pezizomycotina</taxon>
        <taxon>Lecanoromycetes</taxon>
        <taxon>OSLEUM clade</taxon>
        <taxon>Umbilicariomycetidae</taxon>
        <taxon>Umbilicariales</taxon>
        <taxon>Umbilicariaceae</taxon>
        <taxon>Lasallia</taxon>
    </lineage>
</organism>
<dbReference type="OrthoDB" id="4927525at2759"/>
<dbReference type="Proteomes" id="UP000324767">
    <property type="component" value="Unassembled WGS sequence"/>
</dbReference>
<reference evidence="1 2" key="1">
    <citation type="submission" date="2019-09" db="EMBL/GenBank/DDBJ databases">
        <title>The hologenome of the rock-dwelling lichen Lasallia pustulata.</title>
        <authorList>
            <person name="Greshake Tzovaras B."/>
            <person name="Segers F."/>
            <person name="Bicker A."/>
            <person name="Dal Grande F."/>
            <person name="Otte J."/>
            <person name="Hankeln T."/>
            <person name="Schmitt I."/>
            <person name="Ebersberger I."/>
        </authorList>
    </citation>
    <scope>NUCLEOTIDE SEQUENCE [LARGE SCALE GENOMIC DNA]</scope>
    <source>
        <strain evidence="1">A1-1</strain>
    </source>
</reference>
<dbReference type="PANTHER" id="PTHR11439">
    <property type="entry name" value="GAG-POL-RELATED RETROTRANSPOSON"/>
    <property type="match status" value="1"/>
</dbReference>
<gene>
    <name evidence="1" type="ORF">FRX48_07184</name>
</gene>
<protein>
    <recommendedName>
        <fullName evidence="3">Reverse transcriptase Ty1/copia-type domain-containing protein</fullName>
    </recommendedName>
</protein>
<accession>A0A5M8PIV1</accession>
<dbReference type="PANTHER" id="PTHR11439:SF438">
    <property type="entry name" value="REVERSE TRANSCRIPTASE TY1_COPIA-TYPE DOMAIN-CONTAINING PROTEIN"/>
    <property type="match status" value="1"/>
</dbReference>
<comment type="caution">
    <text evidence="1">The sequence shown here is derived from an EMBL/GenBank/DDBJ whole genome shotgun (WGS) entry which is preliminary data.</text>
</comment>
<dbReference type="EMBL" id="VXIT01000012">
    <property type="protein sequence ID" value="KAA6408840.1"/>
    <property type="molecule type" value="Genomic_DNA"/>
</dbReference>
<proteinExistence type="predicted"/>
<dbReference type="AlphaFoldDB" id="A0A5M8PIV1"/>